<organism evidence="6 7">
    <name type="scientific">Paraprevotella xylaniphila YIT 11841</name>
    <dbReference type="NCBI Taxonomy" id="762982"/>
    <lineage>
        <taxon>Bacteria</taxon>
        <taxon>Pseudomonadati</taxon>
        <taxon>Bacteroidota</taxon>
        <taxon>Bacteroidia</taxon>
        <taxon>Bacteroidales</taxon>
        <taxon>Prevotellaceae</taxon>
        <taxon>Paraprevotella</taxon>
    </lineage>
</organism>
<feature type="binding site" evidence="3">
    <location>
        <begin position="130"/>
        <end position="133"/>
    </location>
    <ligand>
        <name>5-phospho-alpha-D-ribose 1-diphosphate</name>
        <dbReference type="ChEBI" id="CHEBI:58017"/>
    </ligand>
</feature>
<feature type="binding site" evidence="3">
    <location>
        <position position="265"/>
    </location>
    <ligand>
        <name>Mg(2+)</name>
        <dbReference type="ChEBI" id="CHEBI:18420"/>
        <label>2</label>
    </ligand>
</feature>
<dbReference type="InterPro" id="IPR017459">
    <property type="entry name" value="Glycosyl_Trfase_fam3_N_dom"/>
</dbReference>
<dbReference type="PANTHER" id="PTHR43285:SF2">
    <property type="entry name" value="ANTHRANILATE PHOSPHORIBOSYLTRANSFERASE"/>
    <property type="match status" value="1"/>
</dbReference>
<dbReference type="EMBL" id="AFBR01000001">
    <property type="protein sequence ID" value="EGG58137.1"/>
    <property type="molecule type" value="Genomic_DNA"/>
</dbReference>
<dbReference type="EC" id="2.4.2.18" evidence="3"/>
<dbReference type="GO" id="GO:0000162">
    <property type="term" value="P:L-tryptophan biosynthetic process"/>
    <property type="evidence" value="ECO:0007669"/>
    <property type="project" value="UniProtKB-UniRule"/>
</dbReference>
<comment type="caution">
    <text evidence="3">Lacks conserved residue(s) required for the propagation of feature annotation.</text>
</comment>
<dbReference type="Gene3D" id="3.40.1030.10">
    <property type="entry name" value="Nucleoside phosphorylase/phosphoribosyltransferase catalytic domain"/>
    <property type="match status" value="1"/>
</dbReference>
<dbReference type="Proteomes" id="UP000005546">
    <property type="component" value="Unassembled WGS sequence"/>
</dbReference>
<feature type="binding site" evidence="3">
    <location>
        <position position="265"/>
    </location>
    <ligand>
        <name>Mg(2+)</name>
        <dbReference type="ChEBI" id="CHEBI:18420"/>
        <label>1</label>
    </ligand>
</feature>
<evidence type="ECO:0000313" key="6">
    <source>
        <dbReference type="EMBL" id="EGG58137.1"/>
    </source>
</evidence>
<dbReference type="HAMAP" id="MF_00211">
    <property type="entry name" value="TrpD"/>
    <property type="match status" value="1"/>
</dbReference>
<comment type="catalytic activity">
    <reaction evidence="3">
        <text>N-(5-phospho-beta-D-ribosyl)anthranilate + diphosphate = 5-phospho-alpha-D-ribose 1-diphosphate + anthranilate</text>
        <dbReference type="Rhea" id="RHEA:11768"/>
        <dbReference type="ChEBI" id="CHEBI:16567"/>
        <dbReference type="ChEBI" id="CHEBI:18277"/>
        <dbReference type="ChEBI" id="CHEBI:33019"/>
        <dbReference type="ChEBI" id="CHEBI:58017"/>
        <dbReference type="EC" id="2.4.2.18"/>
    </reaction>
</comment>
<feature type="binding site" evidence="3">
    <location>
        <position position="160"/>
    </location>
    <ligand>
        <name>5-phospho-alpha-D-ribose 1-diphosphate</name>
        <dbReference type="ChEBI" id="CHEBI:58017"/>
    </ligand>
</feature>
<keyword evidence="3" id="KW-0479">Metal-binding</keyword>
<dbReference type="Pfam" id="PF02885">
    <property type="entry name" value="Glycos_trans_3N"/>
    <property type="match status" value="1"/>
</dbReference>
<protein>
    <recommendedName>
        <fullName evidence="3">Anthranilate phosphoribosyltransferase</fullName>
        <ecNumber evidence="3">2.4.2.18</ecNumber>
    </recommendedName>
</protein>
<comment type="pathway">
    <text evidence="3">Amino-acid biosynthesis; L-tryptophan biosynthesis; L-tryptophan from chorismate: step 2/5.</text>
</comment>
<dbReference type="InterPro" id="IPR005940">
    <property type="entry name" value="Anthranilate_Pribosyl_Tfrase"/>
</dbReference>
<dbReference type="SUPFAM" id="SSF47648">
    <property type="entry name" value="Nucleoside phosphorylase/phosphoribosyltransferase N-terminal domain"/>
    <property type="match status" value="1"/>
</dbReference>
<evidence type="ECO:0000256" key="3">
    <source>
        <dbReference type="HAMAP-Rule" id="MF_00211"/>
    </source>
</evidence>
<proteinExistence type="inferred from homology"/>
<gene>
    <name evidence="3" type="primary">trpD</name>
    <name evidence="6" type="ORF">HMPREF9442_00030</name>
</gene>
<keyword evidence="3" id="KW-0028">Amino-acid biosynthesis</keyword>
<dbReference type="GO" id="GO:0004048">
    <property type="term" value="F:anthranilate phosphoribosyltransferase activity"/>
    <property type="evidence" value="ECO:0007669"/>
    <property type="project" value="UniProtKB-UniRule"/>
</dbReference>
<reference evidence="6 7" key="1">
    <citation type="submission" date="2011-02" db="EMBL/GenBank/DDBJ databases">
        <authorList>
            <person name="Weinstock G."/>
            <person name="Sodergren E."/>
            <person name="Clifton S."/>
            <person name="Fulton L."/>
            <person name="Fulton B."/>
            <person name="Courtney L."/>
            <person name="Fronick C."/>
            <person name="Harrison M."/>
            <person name="Strong C."/>
            <person name="Farmer C."/>
            <person name="Delahaunty K."/>
            <person name="Markovic C."/>
            <person name="Hall O."/>
            <person name="Minx P."/>
            <person name="Tomlinson C."/>
            <person name="Mitreva M."/>
            <person name="Hou S."/>
            <person name="Chen J."/>
            <person name="Wollam A."/>
            <person name="Pepin K.H."/>
            <person name="Johnson M."/>
            <person name="Bhonagiri V."/>
            <person name="Zhang X."/>
            <person name="Suruliraj S."/>
            <person name="Warren W."/>
            <person name="Chinwalla A."/>
            <person name="Mardis E.R."/>
            <person name="Wilson R.K."/>
        </authorList>
    </citation>
    <scope>NUCLEOTIDE SEQUENCE [LARGE SCALE GENOMIC DNA]</scope>
    <source>
        <strain evidence="6 7">YIT 11841</strain>
    </source>
</reference>
<feature type="binding site" evidence="3">
    <location>
        <position position="120"/>
    </location>
    <ligand>
        <name>5-phospho-alpha-D-ribose 1-diphosphate</name>
        <dbReference type="ChEBI" id="CHEBI:58017"/>
    </ligand>
</feature>
<dbReference type="InterPro" id="IPR000312">
    <property type="entry name" value="Glycosyl_Trfase_fam3"/>
</dbReference>
<feature type="domain" description="Glycosyl transferase family 3 N-terminal" evidence="5">
    <location>
        <begin position="43"/>
        <end position="105"/>
    </location>
</feature>
<feature type="domain" description="Glycosyl transferase family 3" evidence="4">
    <location>
        <begin position="114"/>
        <end position="361"/>
    </location>
</feature>
<dbReference type="Gene3D" id="1.20.970.10">
    <property type="entry name" value="Transferase, Pyrimidine Nucleoside Phosphorylase, Chain C"/>
    <property type="match status" value="1"/>
</dbReference>
<dbReference type="UniPathway" id="UPA00035">
    <property type="reaction ID" value="UER00041"/>
</dbReference>
<feature type="binding site" evidence="3">
    <location>
        <begin position="148"/>
        <end position="156"/>
    </location>
    <ligand>
        <name>5-phospho-alpha-D-ribose 1-diphosphate</name>
        <dbReference type="ChEBI" id="CHEBI:58017"/>
    </ligand>
</feature>
<evidence type="ECO:0000259" key="4">
    <source>
        <dbReference type="Pfam" id="PF00591"/>
    </source>
</evidence>
<dbReference type="Pfam" id="PF00591">
    <property type="entry name" value="Glycos_transf_3"/>
    <property type="match status" value="1"/>
</dbReference>
<evidence type="ECO:0000256" key="1">
    <source>
        <dbReference type="ARBA" id="ARBA00022676"/>
    </source>
</evidence>
<dbReference type="HOGENOM" id="CLU_034315_3_1_10"/>
<sequence length="375" mass="41347">MYQQPHTNVKTWRPVVLTAGLLFYTHSPANHIPIKLKYITNMKQILTKITNGEVLTREQTCQIVRHIADGEYNDVQISALLTGLIMRGIKVDEVLGLRDGLIETGQPVDFSPYRVIDIVGTGGDNKNTFNISTCACFVVAGAGYKVAKHGNYAATSTSGASNVMEHHGVQFTADSNRLRRSMEACNFAYLHAPLFAHGMKAVAPVRKMLQIPTCFNLLGPLVNPCRPAYQLLGVANLNQMRLYSSVYEKLGIGYGIVNSIDGYDEISLTGNFKVKTNTMEKIFRPADLGLPTVRPEELYGGATPDEAAEIFNSVLENRCTENRKNVVLANAAFAIKVIERDKDINECLAIARESLESGRALTCLKTYVELNSKNL</sequence>
<comment type="function">
    <text evidence="3">Catalyzes the transfer of the phosphoribosyl group of 5-phosphorylribose-1-pyrophosphate (PRPP) to anthranilate to yield N-(5'-phosphoribosyl)-anthranilate (PRA).</text>
</comment>
<accession>F3QPE3</accession>
<dbReference type="GO" id="GO:0005829">
    <property type="term" value="C:cytosol"/>
    <property type="evidence" value="ECO:0007669"/>
    <property type="project" value="TreeGrafter"/>
</dbReference>
<feature type="binding site" evidence="3">
    <location>
        <position position="151"/>
    </location>
    <ligand>
        <name>anthranilate</name>
        <dbReference type="ChEBI" id="CHEBI:16567"/>
        <label>1</label>
    </ligand>
</feature>
<dbReference type="STRING" id="762982.HMPREF9442_00030"/>
<comment type="subunit">
    <text evidence="3">Homodimer.</text>
</comment>
<feature type="binding site" evidence="3">
    <location>
        <position position="120"/>
    </location>
    <ligand>
        <name>anthranilate</name>
        <dbReference type="ChEBI" id="CHEBI:16567"/>
        <label>1</label>
    </ligand>
</feature>
<dbReference type="GO" id="GO:0000287">
    <property type="term" value="F:magnesium ion binding"/>
    <property type="evidence" value="ECO:0007669"/>
    <property type="project" value="UniProtKB-UniRule"/>
</dbReference>
<dbReference type="eggNOG" id="COG0547">
    <property type="taxonomic scope" value="Bacteria"/>
</dbReference>
<dbReference type="PANTHER" id="PTHR43285">
    <property type="entry name" value="ANTHRANILATE PHOSPHORIBOSYLTRANSFERASE"/>
    <property type="match status" value="1"/>
</dbReference>
<keyword evidence="7" id="KW-1185">Reference proteome</keyword>
<keyword evidence="1 3" id="KW-0328">Glycosyltransferase</keyword>
<keyword evidence="3" id="KW-0057">Aromatic amino acid biosynthesis</keyword>
<feature type="binding site" evidence="3">
    <location>
        <position position="128"/>
    </location>
    <ligand>
        <name>5-phospho-alpha-D-ribose 1-diphosphate</name>
        <dbReference type="ChEBI" id="CHEBI:58017"/>
    </ligand>
</feature>
<dbReference type="SUPFAM" id="SSF52418">
    <property type="entry name" value="Nucleoside phosphorylase/phosphoribosyltransferase catalytic domain"/>
    <property type="match status" value="1"/>
</dbReference>
<evidence type="ECO:0000256" key="2">
    <source>
        <dbReference type="ARBA" id="ARBA00022679"/>
    </source>
</evidence>
<feature type="binding site" evidence="3">
    <location>
        <begin position="123"/>
        <end position="124"/>
    </location>
    <ligand>
        <name>5-phospho-alpha-D-ribose 1-diphosphate</name>
        <dbReference type="ChEBI" id="CHEBI:58017"/>
    </ligand>
</feature>
<evidence type="ECO:0000313" key="7">
    <source>
        <dbReference type="Proteomes" id="UP000005546"/>
    </source>
</evidence>
<comment type="similarity">
    <text evidence="3">Belongs to the anthranilate phosphoribosyltransferase family.</text>
</comment>
<dbReference type="OrthoDB" id="9806430at2"/>
<keyword evidence="2 3" id="KW-0808">Transferase</keyword>
<feature type="binding site" evidence="3">
    <location>
        <position position="206"/>
    </location>
    <ligand>
        <name>anthranilate</name>
        <dbReference type="ChEBI" id="CHEBI:16567"/>
        <label>2</label>
    </ligand>
</feature>
<dbReference type="AlphaFoldDB" id="F3QPE3"/>
<keyword evidence="3" id="KW-0822">Tryptophan biosynthesis</keyword>
<name>F3QPE3_9BACT</name>
<dbReference type="InterPro" id="IPR035902">
    <property type="entry name" value="Nuc_phospho_transferase"/>
</dbReference>
<dbReference type="InterPro" id="IPR036320">
    <property type="entry name" value="Glycosyl_Trfase_fam3_N_dom_sf"/>
</dbReference>
<feature type="binding site" evidence="3">
    <location>
        <position position="264"/>
    </location>
    <ligand>
        <name>Mg(2+)</name>
        <dbReference type="ChEBI" id="CHEBI:18420"/>
        <label>2</label>
    </ligand>
</feature>
<feature type="binding site" evidence="3">
    <location>
        <position position="132"/>
    </location>
    <ligand>
        <name>Mg(2+)</name>
        <dbReference type="ChEBI" id="CHEBI:18420"/>
        <label>1</label>
    </ligand>
</feature>
<comment type="cofactor">
    <cofactor evidence="3">
        <name>Mg(2+)</name>
        <dbReference type="ChEBI" id="CHEBI:18420"/>
    </cofactor>
    <text evidence="3">Binds 2 magnesium ions per monomer.</text>
</comment>
<evidence type="ECO:0000259" key="5">
    <source>
        <dbReference type="Pfam" id="PF02885"/>
    </source>
</evidence>
<keyword evidence="3" id="KW-0460">Magnesium</keyword>
<comment type="caution">
    <text evidence="6">The sequence shown here is derived from an EMBL/GenBank/DDBJ whole genome shotgun (WGS) entry which is preliminary data.</text>
</comment>
<dbReference type="NCBIfam" id="TIGR01245">
    <property type="entry name" value="trpD"/>
    <property type="match status" value="1"/>
</dbReference>